<dbReference type="Proteomes" id="UP001549145">
    <property type="component" value="Unassembled WGS sequence"/>
</dbReference>
<evidence type="ECO:0000256" key="1">
    <source>
        <dbReference type="SAM" id="Phobius"/>
    </source>
</evidence>
<name>A0ABV2L746_9HYPH</name>
<comment type="caution">
    <text evidence="2">The sequence shown here is derived from an EMBL/GenBank/DDBJ whole genome shotgun (WGS) entry which is preliminary data.</text>
</comment>
<proteinExistence type="predicted"/>
<keyword evidence="3" id="KW-1185">Reference proteome</keyword>
<protein>
    <submittedName>
        <fullName evidence="2">Uncharacterized protein</fullName>
    </submittedName>
</protein>
<evidence type="ECO:0000313" key="2">
    <source>
        <dbReference type="EMBL" id="MET3693172.1"/>
    </source>
</evidence>
<organism evidence="2 3">
    <name type="scientific">Methylobacterium goesingense</name>
    <dbReference type="NCBI Taxonomy" id="243690"/>
    <lineage>
        <taxon>Bacteria</taxon>
        <taxon>Pseudomonadati</taxon>
        <taxon>Pseudomonadota</taxon>
        <taxon>Alphaproteobacteria</taxon>
        <taxon>Hyphomicrobiales</taxon>
        <taxon>Methylobacteriaceae</taxon>
        <taxon>Methylobacterium</taxon>
    </lineage>
</organism>
<keyword evidence="1" id="KW-0472">Membrane</keyword>
<accession>A0ABV2L746</accession>
<feature type="transmembrane region" description="Helical" evidence="1">
    <location>
        <begin position="93"/>
        <end position="116"/>
    </location>
</feature>
<dbReference type="EMBL" id="JBEPMM010000007">
    <property type="protein sequence ID" value="MET3693172.1"/>
    <property type="molecule type" value="Genomic_DNA"/>
</dbReference>
<gene>
    <name evidence="2" type="ORF">ABID43_002719</name>
</gene>
<sequence length="177" mass="19916">MLREVSGEWVKQAAKETADTAVRGLHFLAPWEYLNRRECDVLRARERSERSEVLAQIKAHRAAQDREYRAYIEEHAPHLVAEMFPPARGRLPLFVGMAIAALLLTVGGLIMFAASAHAGEPSPRWKALAACGVTKMASADYERRCRAFSRTDRTVVREYDGPGAGAPRDWELPKVWE</sequence>
<dbReference type="RefSeq" id="WP_238282048.1">
    <property type="nucleotide sequence ID" value="NZ_BPQL01000149.1"/>
</dbReference>
<keyword evidence="1" id="KW-0812">Transmembrane</keyword>
<evidence type="ECO:0000313" key="3">
    <source>
        <dbReference type="Proteomes" id="UP001549145"/>
    </source>
</evidence>
<keyword evidence="1" id="KW-1133">Transmembrane helix</keyword>
<reference evidence="2 3" key="1">
    <citation type="submission" date="2024-06" db="EMBL/GenBank/DDBJ databases">
        <title>Genomic Encyclopedia of Type Strains, Phase IV (KMG-IV): sequencing the most valuable type-strain genomes for metagenomic binning, comparative biology and taxonomic classification.</title>
        <authorList>
            <person name="Goeker M."/>
        </authorList>
    </citation>
    <scope>NUCLEOTIDE SEQUENCE [LARGE SCALE GENOMIC DNA]</scope>
    <source>
        <strain evidence="2 3">DSM 21331</strain>
    </source>
</reference>